<feature type="domain" description="EGF-like" evidence="9">
    <location>
        <begin position="1254"/>
        <end position="1293"/>
    </location>
</feature>
<keyword evidence="3 8" id="KW-0245">EGF-like domain</keyword>
<gene>
    <name evidence="10" type="ORF">V9T40_003210</name>
</gene>
<feature type="domain" description="EGF-like" evidence="9">
    <location>
        <begin position="248"/>
        <end position="289"/>
    </location>
</feature>
<dbReference type="InterPro" id="IPR009030">
    <property type="entry name" value="Growth_fac_rcpt_cys_sf"/>
</dbReference>
<feature type="domain" description="EGF-like" evidence="9">
    <location>
        <begin position="330"/>
        <end position="373"/>
    </location>
</feature>
<dbReference type="PANTHER" id="PTHR22963">
    <property type="entry name" value="ENDOGLIN-RELATED"/>
    <property type="match status" value="1"/>
</dbReference>
<comment type="subcellular location">
    <subcellularLocation>
        <location evidence="1">Secreted</location>
    </subcellularLocation>
</comment>
<dbReference type="Proteomes" id="UP001367676">
    <property type="component" value="Unassembled WGS sequence"/>
</dbReference>
<evidence type="ECO:0000259" key="9">
    <source>
        <dbReference type="PROSITE" id="PS50026"/>
    </source>
</evidence>
<evidence type="ECO:0000256" key="6">
    <source>
        <dbReference type="ARBA" id="ARBA00023157"/>
    </source>
</evidence>
<dbReference type="SMART" id="SM00286">
    <property type="entry name" value="PTI"/>
    <property type="match status" value="9"/>
</dbReference>
<dbReference type="PROSITE" id="PS01187">
    <property type="entry name" value="EGF_CA"/>
    <property type="match status" value="5"/>
</dbReference>
<feature type="domain" description="EGF-like" evidence="9">
    <location>
        <begin position="208"/>
        <end position="247"/>
    </location>
</feature>
<proteinExistence type="predicted"/>
<dbReference type="FunFam" id="2.10.25.10:FF:000686">
    <property type="entry name" value="Dumpy, isoform Z"/>
    <property type="match status" value="1"/>
</dbReference>
<feature type="domain" description="EGF-like" evidence="9">
    <location>
        <begin position="495"/>
        <end position="538"/>
    </location>
</feature>
<organism evidence="10 11">
    <name type="scientific">Parthenolecanium corni</name>
    <dbReference type="NCBI Taxonomy" id="536013"/>
    <lineage>
        <taxon>Eukaryota</taxon>
        <taxon>Metazoa</taxon>
        <taxon>Ecdysozoa</taxon>
        <taxon>Arthropoda</taxon>
        <taxon>Hexapoda</taxon>
        <taxon>Insecta</taxon>
        <taxon>Pterygota</taxon>
        <taxon>Neoptera</taxon>
        <taxon>Paraneoptera</taxon>
        <taxon>Hemiptera</taxon>
        <taxon>Sternorrhyncha</taxon>
        <taxon>Coccoidea</taxon>
        <taxon>Coccidae</taxon>
        <taxon>Parthenolecanium</taxon>
    </lineage>
</organism>
<dbReference type="PROSITE" id="PS50026">
    <property type="entry name" value="EGF_3"/>
    <property type="match status" value="13"/>
</dbReference>
<keyword evidence="7" id="KW-0325">Glycoprotein</keyword>
<name>A0AAN9TUL8_9HEMI</name>
<feature type="domain" description="EGF-like" evidence="9">
    <location>
        <begin position="42"/>
        <end position="85"/>
    </location>
</feature>
<dbReference type="SUPFAM" id="SSF57184">
    <property type="entry name" value="Growth factor receptor domain"/>
    <property type="match status" value="4"/>
</dbReference>
<protein>
    <recommendedName>
        <fullName evidence="9">EGF-like domain-containing protein</fullName>
    </recommendedName>
</protein>
<comment type="caution">
    <text evidence="10">The sequence shown here is derived from an EMBL/GenBank/DDBJ whole genome shotgun (WGS) entry which is preliminary data.</text>
</comment>
<keyword evidence="4" id="KW-0732">Signal</keyword>
<evidence type="ECO:0000256" key="1">
    <source>
        <dbReference type="ARBA" id="ARBA00004613"/>
    </source>
</evidence>
<keyword evidence="5" id="KW-0677">Repeat</keyword>
<evidence type="ECO:0000256" key="2">
    <source>
        <dbReference type="ARBA" id="ARBA00022525"/>
    </source>
</evidence>
<evidence type="ECO:0000256" key="3">
    <source>
        <dbReference type="ARBA" id="ARBA00022536"/>
    </source>
</evidence>
<dbReference type="GO" id="GO:0005576">
    <property type="term" value="C:extracellular region"/>
    <property type="evidence" value="ECO:0007669"/>
    <property type="project" value="UniProtKB-SubCell"/>
</dbReference>
<dbReference type="SMART" id="SM00181">
    <property type="entry name" value="EGF"/>
    <property type="match status" value="25"/>
</dbReference>
<keyword evidence="2" id="KW-0964">Secreted</keyword>
<dbReference type="InterPro" id="IPR001881">
    <property type="entry name" value="EGF-like_Ca-bd_dom"/>
</dbReference>
<keyword evidence="11" id="KW-1185">Reference proteome</keyword>
<reference evidence="10 11" key="1">
    <citation type="submission" date="2024-03" db="EMBL/GenBank/DDBJ databases">
        <title>Adaptation during the transition from Ophiocordyceps entomopathogen to insect associate is accompanied by gene loss and intensified selection.</title>
        <authorList>
            <person name="Ward C.M."/>
            <person name="Onetto C.A."/>
            <person name="Borneman A.R."/>
        </authorList>
    </citation>
    <scope>NUCLEOTIDE SEQUENCE [LARGE SCALE GENOMIC DNA]</scope>
    <source>
        <strain evidence="10">AWRI1</strain>
        <tissue evidence="10">Single Adult Female</tissue>
    </source>
</reference>
<comment type="caution">
    <text evidence="8">Lacks conserved residue(s) required for the propagation of feature annotation.</text>
</comment>
<dbReference type="CDD" id="cd00054">
    <property type="entry name" value="EGF_CA"/>
    <property type="match status" value="10"/>
</dbReference>
<evidence type="ECO:0000256" key="8">
    <source>
        <dbReference type="PROSITE-ProRule" id="PRU00076"/>
    </source>
</evidence>
<dbReference type="EMBL" id="JBBCAQ010000006">
    <property type="protein sequence ID" value="KAK7603211.1"/>
    <property type="molecule type" value="Genomic_DNA"/>
</dbReference>
<feature type="domain" description="EGF-like" evidence="9">
    <location>
        <begin position="290"/>
        <end position="329"/>
    </location>
</feature>
<dbReference type="GO" id="GO:0005509">
    <property type="term" value="F:calcium ion binding"/>
    <property type="evidence" value="ECO:0007669"/>
    <property type="project" value="InterPro"/>
</dbReference>
<feature type="domain" description="EGF-like" evidence="9">
    <location>
        <begin position="127"/>
        <end position="163"/>
    </location>
</feature>
<dbReference type="InterPro" id="IPR000742">
    <property type="entry name" value="EGF"/>
</dbReference>
<evidence type="ECO:0000256" key="4">
    <source>
        <dbReference type="ARBA" id="ARBA00022729"/>
    </source>
</evidence>
<dbReference type="PANTHER" id="PTHR22963:SF39">
    <property type="entry name" value="DUMPY"/>
    <property type="match status" value="1"/>
</dbReference>
<dbReference type="Pfam" id="PF07645">
    <property type="entry name" value="EGF_CA"/>
    <property type="match status" value="11"/>
</dbReference>
<evidence type="ECO:0000313" key="10">
    <source>
        <dbReference type="EMBL" id="KAK7603211.1"/>
    </source>
</evidence>
<feature type="domain" description="EGF-like" evidence="9">
    <location>
        <begin position="413"/>
        <end position="453"/>
    </location>
</feature>
<dbReference type="PROSITE" id="PS01186">
    <property type="entry name" value="EGF_2"/>
    <property type="match status" value="11"/>
</dbReference>
<dbReference type="FunFam" id="2.10.25.10:FF:000014">
    <property type="entry name" value="Latent-transforming growth factor beta-binding protein 3"/>
    <property type="match status" value="1"/>
</dbReference>
<dbReference type="InterPro" id="IPR018097">
    <property type="entry name" value="EGF_Ca-bd_CS"/>
</dbReference>
<feature type="domain" description="EGF-like" evidence="9">
    <location>
        <begin position="86"/>
        <end position="126"/>
    </location>
</feature>
<keyword evidence="6" id="KW-1015">Disulfide bond</keyword>
<dbReference type="SMART" id="SM00274">
    <property type="entry name" value="FOLN"/>
    <property type="match status" value="4"/>
</dbReference>
<dbReference type="FunFam" id="2.10.25.10:FF:000017">
    <property type="entry name" value="latent-transforming growth factor beta-binding protein 4 isoform X1"/>
    <property type="match status" value="1"/>
</dbReference>
<evidence type="ECO:0000313" key="11">
    <source>
        <dbReference type="Proteomes" id="UP001367676"/>
    </source>
</evidence>
<dbReference type="SUPFAM" id="SSF57196">
    <property type="entry name" value="EGF/Laminin"/>
    <property type="match status" value="2"/>
</dbReference>
<dbReference type="SMART" id="SM00179">
    <property type="entry name" value="EGF_CA"/>
    <property type="match status" value="13"/>
</dbReference>
<dbReference type="InterPro" id="IPR003645">
    <property type="entry name" value="Fol_N"/>
</dbReference>
<evidence type="ECO:0000256" key="5">
    <source>
        <dbReference type="ARBA" id="ARBA00022737"/>
    </source>
</evidence>
<feature type="domain" description="EGF-like" evidence="9">
    <location>
        <begin position="580"/>
        <end position="624"/>
    </location>
</feature>
<dbReference type="InterPro" id="IPR049883">
    <property type="entry name" value="NOTCH1_EGF-like"/>
</dbReference>
<dbReference type="FunFam" id="2.10.25.10:FF:000038">
    <property type="entry name" value="Fibrillin 2"/>
    <property type="match status" value="7"/>
</dbReference>
<evidence type="ECO:0000256" key="7">
    <source>
        <dbReference type="ARBA" id="ARBA00023180"/>
    </source>
</evidence>
<dbReference type="InterPro" id="IPR000152">
    <property type="entry name" value="EGF-type_Asp/Asn_hydroxyl_site"/>
</dbReference>
<dbReference type="Gene3D" id="2.10.25.10">
    <property type="entry name" value="Laminin"/>
    <property type="match status" value="12"/>
</dbReference>
<sequence length="1683" mass="178879">MHAIVGNSIIRITEYRSNFQNNSSTEAKMTLIVVDFDTVDLDINECADPALAARCVPNAECCNLPAHFLCRCKPGFEGDGEIECRDINECAQPNACGLNAVCANFAGNYTCNCKEGYRGNPFIGCTDVDECQTNLCASGALCTNFPGGFHCECPPGTTGDAYQVGCLDINECAANPCGINALCKNSLGSFQCICPAGFAGDPYHQCVDVDECGSSPCGSNARCNNLNGTYTCNCTEGYTGEPDKTCYDIDECTTEPNICGINAKCINTQGSFQCICPPGFSGIPNLFCENVNECLSNPCGKHAYCTDTVGSFQCTCEEDYTGDPYKGCEDIDECSILDKPCGQNAKCENTEPGFTCLCPQGFSGKPDPKVACEQVDVSVLCKANSECTANAECVEGQCFCKTGFKADRSSCIDVNECDTEPCGAYSTCVNTPGSYHCGCQPGFVGAPPRMQCKAPCDDVKCGHHAYCKSDGQGAYCMCEDGWTFDPDDVSAGCVDIDECDAANGANRCGANSMCINTPGGYTCHCKPGFTGNAFKGCLAPCEDVKCGPHAYCKADGSEAYCICEDGWTFNPGDISAGCVDIDECDVQSGMTSRCGLNSNCTNTPGGFSCHCKPGFNGDPYRECTSSCKTDAHCGENEKCIRGQCSNPCGIEGACGLNAECRLVSNNKVCNCLAGFTGNEDVECLRMPYSCENSADCDAKQVCSDGMCVPECQSDSDCAVNEKCIHNTCILNCQKTSDCFLGRTCINNSCIFGCSSDDHCGISETCQNNRCIDPCVVSPCGPNAVCTVANQKAVCSCRVGFIPSPVAKVACVRTPAHSCIENRGCNPGYACVEEACRPVCNTDASCLGNERCDATVGVCKSLCRRDDDCNANEICDRSTCATGCRSDDACPPNKACFSQKCVDLCSSPDACGINALCSMANHEKQCKCVAPLQGDPLVHCRPPLIKCSVKKDCPTGATCYAGSCHATCRTDYDCLTDERCIGNVCKLACNSDSECSKGEICENRLCTSGCRTDYDCQDNQACIEGLCKSPCNTTSVCGTCAECKVINHKVNCGCPSGFIGNALINCAKPILRCDGSCPCDLDSGYCITKCSSNNDCSCGEICKSGKCATRCTANTACPLGHICKNGLCSIGCRHDKDCPTDRSCINGKCKDSCTRSDNFSCGKNAICKVADHVPSCMCPDGWQGDPATECVRYGCVTDGDCEPSKKCSSDKVCRNPCLEVSVCGINAECSVVNRNVQCSCPTGYRGNPQIECKPGVNKCSTNPCGENTRCLDIHDSFECACLPGCSGDPLRGCICEGSASRTDYCKNTICGTNAQCRLQNTGDPQCYCPPEFPIGDPNVHCQASKLPIDCRTNGCGKGALCEKEADGVYKCSCPAGSSGNPDVECVLDTECANDVDCSADKTCINGHCIDGCSLHGACGTNALCQTVMHRVQCTCPRCYSGVPEYECAPLANCDAGRRVICAANKDCAANEMCVKRECVDPCAPSAPPLSPPIACEPLKKCETRNHKPVCICKYGFYLTENGELTCAPEQMECQADDECSSTFACAKGKCRNPCLGDESAAQQPKPLCEANRTCAVINHKPVCLCMDDCNPSLTVCLRDAGCPPDTVCRNYECVNPCLNVTCPQNAFCAVEQHVPVCKFCPSGWRHDNDTLGCVRSKEFSLRFENMCVRNWGCRLINPDVTVRC</sequence>
<dbReference type="PROSITE" id="PS00010">
    <property type="entry name" value="ASX_HYDROXYL"/>
    <property type="match status" value="12"/>
</dbReference>
<accession>A0AAN9TUL8</accession>
<feature type="domain" description="EGF-like" evidence="9">
    <location>
        <begin position="1345"/>
        <end position="1385"/>
    </location>
</feature>
<feature type="domain" description="EGF-like" evidence="9">
    <location>
        <begin position="168"/>
        <end position="207"/>
    </location>
</feature>